<dbReference type="EMBL" id="BJLQ01000033">
    <property type="protein sequence ID" value="GEA85378.1"/>
    <property type="molecule type" value="Genomic_DNA"/>
</dbReference>
<dbReference type="PANTHER" id="PTHR43734">
    <property type="entry name" value="PHYTOENE DESATURASE"/>
    <property type="match status" value="1"/>
</dbReference>
<organism evidence="7 8">
    <name type="scientific">Cellulomonas gelida</name>
    <dbReference type="NCBI Taxonomy" id="1712"/>
    <lineage>
        <taxon>Bacteria</taxon>
        <taxon>Bacillati</taxon>
        <taxon>Actinomycetota</taxon>
        <taxon>Actinomycetes</taxon>
        <taxon>Micrococcales</taxon>
        <taxon>Cellulomonadaceae</taxon>
        <taxon>Cellulomonas</taxon>
    </lineage>
</organism>
<dbReference type="InterPro" id="IPR036188">
    <property type="entry name" value="FAD/NAD-bd_sf"/>
</dbReference>
<dbReference type="GO" id="GO:0016117">
    <property type="term" value="P:carotenoid biosynthetic process"/>
    <property type="evidence" value="ECO:0007669"/>
    <property type="project" value="UniProtKB-KW"/>
</dbReference>
<comment type="pathway">
    <text evidence="1 4">Carotenoid biosynthesis.</text>
</comment>
<name>A0A4Y3KR67_9CELL</name>
<dbReference type="PANTHER" id="PTHR43734:SF1">
    <property type="entry name" value="PHYTOENE DESATURASE"/>
    <property type="match status" value="1"/>
</dbReference>
<keyword evidence="2 4" id="KW-0125">Carotenoid biosynthesis</keyword>
<evidence type="ECO:0000256" key="5">
    <source>
        <dbReference type="SAM" id="SignalP"/>
    </source>
</evidence>
<feature type="domain" description="Amine oxidase" evidence="6">
    <location>
        <begin position="14"/>
        <end position="521"/>
    </location>
</feature>
<dbReference type="GO" id="GO:0016491">
    <property type="term" value="F:oxidoreductase activity"/>
    <property type="evidence" value="ECO:0007669"/>
    <property type="project" value="UniProtKB-KW"/>
</dbReference>
<keyword evidence="3 4" id="KW-0560">Oxidoreductase</keyword>
<dbReference type="Gene3D" id="3.50.50.60">
    <property type="entry name" value="FAD/NAD(P)-binding domain"/>
    <property type="match status" value="2"/>
</dbReference>
<evidence type="ECO:0000313" key="7">
    <source>
        <dbReference type="EMBL" id="GEA85378.1"/>
    </source>
</evidence>
<dbReference type="InterPro" id="IPR014105">
    <property type="entry name" value="Carotenoid/retinoid_OxRdtase"/>
</dbReference>
<comment type="caution">
    <text evidence="7">The sequence shown here is derived from an EMBL/GenBank/DDBJ whole genome shotgun (WGS) entry which is preliminary data.</text>
</comment>
<accession>A0A4Y3KR67</accession>
<feature type="signal peptide" evidence="5">
    <location>
        <begin position="1"/>
        <end position="20"/>
    </location>
</feature>
<dbReference type="InterPro" id="IPR002937">
    <property type="entry name" value="Amino_oxidase"/>
</dbReference>
<keyword evidence="5" id="KW-0732">Signal</keyword>
<evidence type="ECO:0000259" key="6">
    <source>
        <dbReference type="Pfam" id="PF01593"/>
    </source>
</evidence>
<gene>
    <name evidence="7" type="ORF">CGE01nite_26290</name>
</gene>
<keyword evidence="8" id="KW-1185">Reference proteome</keyword>
<feature type="chain" id="PRO_5039605564" evidence="5">
    <location>
        <begin position="21"/>
        <end position="543"/>
    </location>
</feature>
<comment type="similarity">
    <text evidence="4">Belongs to the carotenoid/retinoid oxidoreductase family.</text>
</comment>
<evidence type="ECO:0000256" key="1">
    <source>
        <dbReference type="ARBA" id="ARBA00004829"/>
    </source>
</evidence>
<dbReference type="AlphaFoldDB" id="A0A4Y3KR67"/>
<evidence type="ECO:0000313" key="8">
    <source>
        <dbReference type="Proteomes" id="UP000320461"/>
    </source>
</evidence>
<dbReference type="Pfam" id="PF01593">
    <property type="entry name" value="Amino_oxidase"/>
    <property type="match status" value="1"/>
</dbReference>
<sequence>MTARPRAVVIGAGISGLATAALLAREGYDTDVVEQQGHVGGRAATWEHDGFTFDLGPSWYLMPEVFDHFFRLCGTSSDAELDLVRLDPAYRVFFAGERSDGPPPVQDREGVTSVDVRTGRAHEAFEALEPGSRSRLEEYLASSREAYELALRHFLYSTFARPTTLLRRELLRHAPRLGRLLTTSLERFVADRFTDPRARQVLGYPAVFLGTSPERAPSLYHLMSHADLTEGVLYPRGGFGAVIDAVLRCATRAGVRVRTSARVTAVRTTELEGARGRGPRHRVVGVELAGGEVIEADLVVGAGDLHHLETALLPPHLATYPERWWRRRDPGPGAVLVHLGVRGRVPELTHHSMFFTRDWRANFDAVLGAHPQVPDPASFYVCAPSRTDDGLAPAEHENLFVLVPVPADEALGRGGLDGGGDPAVERVADAAIATLASWAGVPDLAERVVVRRTVGPTDFAHDLSSWRGGALGPAHTLRQSAFLRGRNVSARVDGLLYAGGSTLPGIGLPMCLISAELVVKRLRGETSGAPLPEPAGVGHEVPA</sequence>
<reference evidence="7 8" key="1">
    <citation type="submission" date="2019-06" db="EMBL/GenBank/DDBJ databases">
        <title>Whole genome shotgun sequence of Cellulomonas gelida NBRC 3748.</title>
        <authorList>
            <person name="Hosoyama A."/>
            <person name="Uohara A."/>
            <person name="Ohji S."/>
            <person name="Ichikawa N."/>
        </authorList>
    </citation>
    <scope>NUCLEOTIDE SEQUENCE [LARGE SCALE GENOMIC DNA]</scope>
    <source>
        <strain evidence="7 8">NBRC 3748</strain>
    </source>
</reference>
<dbReference type="Proteomes" id="UP000320461">
    <property type="component" value="Unassembled WGS sequence"/>
</dbReference>
<evidence type="ECO:0000256" key="2">
    <source>
        <dbReference type="ARBA" id="ARBA00022746"/>
    </source>
</evidence>
<evidence type="ECO:0000256" key="3">
    <source>
        <dbReference type="ARBA" id="ARBA00023002"/>
    </source>
</evidence>
<dbReference type="OrthoDB" id="9774675at2"/>
<protein>
    <submittedName>
        <fullName evidence="7">Phytoene desaturase</fullName>
    </submittedName>
</protein>
<dbReference type="SUPFAM" id="SSF51905">
    <property type="entry name" value="FAD/NAD(P)-binding domain"/>
    <property type="match status" value="1"/>
</dbReference>
<dbReference type="NCBIfam" id="TIGR02734">
    <property type="entry name" value="crtI_fam"/>
    <property type="match status" value="1"/>
</dbReference>
<proteinExistence type="inferred from homology"/>
<evidence type="ECO:0000256" key="4">
    <source>
        <dbReference type="RuleBase" id="RU362075"/>
    </source>
</evidence>